<gene>
    <name evidence="2" type="ORF">CICLE_v10027215mg</name>
</gene>
<proteinExistence type="predicted"/>
<dbReference type="Pfam" id="PF14303">
    <property type="entry name" value="NAM-associated"/>
    <property type="match status" value="1"/>
</dbReference>
<organism evidence="2 3">
    <name type="scientific">Citrus clementina</name>
    <name type="common">Clementine</name>
    <name type="synonym">Citrus deliciosa x Citrus sinensis</name>
    <dbReference type="NCBI Taxonomy" id="85681"/>
    <lineage>
        <taxon>Eukaryota</taxon>
        <taxon>Viridiplantae</taxon>
        <taxon>Streptophyta</taxon>
        <taxon>Embryophyta</taxon>
        <taxon>Tracheophyta</taxon>
        <taxon>Spermatophyta</taxon>
        <taxon>Magnoliopsida</taxon>
        <taxon>eudicotyledons</taxon>
        <taxon>Gunneridae</taxon>
        <taxon>Pentapetalae</taxon>
        <taxon>rosids</taxon>
        <taxon>malvids</taxon>
        <taxon>Sapindales</taxon>
        <taxon>Rutaceae</taxon>
        <taxon>Aurantioideae</taxon>
        <taxon>Citrus</taxon>
    </lineage>
</organism>
<dbReference type="InParanoid" id="V4S206"/>
<reference evidence="2 3" key="1">
    <citation type="submission" date="2013-10" db="EMBL/GenBank/DDBJ databases">
        <authorList>
            <consortium name="International Citrus Genome Consortium"/>
            <person name="Jenkins J."/>
            <person name="Schmutz J."/>
            <person name="Prochnik S."/>
            <person name="Rokhsar D."/>
            <person name="Gmitter F."/>
            <person name="Ollitrault P."/>
            <person name="Machado M."/>
            <person name="Talon M."/>
            <person name="Wincker P."/>
            <person name="Jaillon O."/>
            <person name="Morgante M."/>
        </authorList>
    </citation>
    <scope>NUCLEOTIDE SEQUENCE</scope>
    <source>
        <strain evidence="3">cv. Clemenules</strain>
    </source>
</reference>
<dbReference type="PANTHER" id="PTHR45125">
    <property type="entry name" value="F21J9.4-RELATED"/>
    <property type="match status" value="1"/>
</dbReference>
<evidence type="ECO:0000313" key="2">
    <source>
        <dbReference type="EMBL" id="ESR41388.1"/>
    </source>
</evidence>
<sequence>MESILAAIGKLRGCVRQIENLNPNSAFEQDILNRAKVLLAQDKNYNKGFKFDHVWPILKDIEKNGDDHSIATPYFRGQNSEFVSSQSDSLAPESPTSASPGLSSFSLNINDEYVDDCSTQRPIGVKNAKGKRKVEDQNSLMVTYHEENKILLKDLNSISDLSLRQYFQNEQIKILQRRSQQDQASQNTFNNIGQYFDDIGGSNNDLPHY</sequence>
<dbReference type="KEGG" id="cic:CICLE_v10027215mg"/>
<dbReference type="STRING" id="85681.V4S206"/>
<dbReference type="Proteomes" id="UP000030687">
    <property type="component" value="Unassembled WGS sequence"/>
</dbReference>
<accession>V4S206</accession>
<dbReference type="eggNOG" id="ENOG502S1XG">
    <property type="taxonomic scope" value="Eukaryota"/>
</dbReference>
<evidence type="ECO:0000259" key="1">
    <source>
        <dbReference type="Pfam" id="PF14303"/>
    </source>
</evidence>
<name>V4S206_CITCL</name>
<dbReference type="Gramene" id="ESR41388">
    <property type="protein sequence ID" value="ESR41388"/>
    <property type="gene ID" value="CICLE_v10027215mg"/>
</dbReference>
<feature type="domain" description="No apical meristem-associated C-terminal" evidence="1">
    <location>
        <begin position="47"/>
        <end position="137"/>
    </location>
</feature>
<protein>
    <recommendedName>
        <fullName evidence="1">No apical meristem-associated C-terminal domain-containing protein</fullName>
    </recommendedName>
</protein>
<keyword evidence="3" id="KW-1185">Reference proteome</keyword>
<dbReference type="InterPro" id="IPR029466">
    <property type="entry name" value="NAM-associated_C"/>
</dbReference>
<dbReference type="OMA" id="YHEENKI"/>
<evidence type="ECO:0000313" key="3">
    <source>
        <dbReference type="Proteomes" id="UP000030687"/>
    </source>
</evidence>
<dbReference type="PANTHER" id="PTHR45125:SF36">
    <property type="entry name" value="BNAC01G27460D PROTEIN"/>
    <property type="match status" value="1"/>
</dbReference>
<dbReference type="EMBL" id="KI536925">
    <property type="protein sequence ID" value="ESR41388.1"/>
    <property type="molecule type" value="Genomic_DNA"/>
</dbReference>
<dbReference type="AlphaFoldDB" id="V4S206"/>